<proteinExistence type="predicted"/>
<evidence type="ECO:0000313" key="4">
    <source>
        <dbReference type="Proteomes" id="UP000016201"/>
    </source>
</evidence>
<protein>
    <recommendedName>
        <fullName evidence="5">Selenocysteine synthase</fullName>
    </recommendedName>
</protein>
<feature type="region of interest" description="Disordered" evidence="1">
    <location>
        <begin position="27"/>
        <end position="48"/>
    </location>
</feature>
<accession>R9AQ41</accession>
<comment type="caution">
    <text evidence="3">The sequence shown here is derived from an EMBL/GenBank/DDBJ whole genome shotgun (WGS) entry which is preliminary data.</text>
</comment>
<evidence type="ECO:0000256" key="1">
    <source>
        <dbReference type="SAM" id="MobiDB-lite"/>
    </source>
</evidence>
<dbReference type="Proteomes" id="UP000016201">
    <property type="component" value="Unassembled WGS sequence"/>
</dbReference>
<gene>
    <name evidence="3" type="ORF">I593_03429</name>
</gene>
<organism evidence="3 4">
    <name type="scientific">Acinetobacter tandoii DSM 14970 = CIP 107469</name>
    <dbReference type="NCBI Taxonomy" id="1120927"/>
    <lineage>
        <taxon>Bacteria</taxon>
        <taxon>Pseudomonadati</taxon>
        <taxon>Pseudomonadota</taxon>
        <taxon>Gammaproteobacteria</taxon>
        <taxon>Moraxellales</taxon>
        <taxon>Moraxellaceae</taxon>
        <taxon>Acinetobacter</taxon>
    </lineage>
</organism>
<reference evidence="3 4" key="1">
    <citation type="submission" date="2013-03" db="EMBL/GenBank/DDBJ databases">
        <title>The Genome Sequence of Acinetobacter tandoii CIP 107469.</title>
        <authorList>
            <consortium name="The Broad Institute Genome Sequencing Platform"/>
            <consortium name="The Broad Institute Genome Sequencing Center for Infectious Disease"/>
            <person name="Cerqueira G."/>
            <person name="Feldgarden M."/>
            <person name="Courvalin P."/>
            <person name="Perichon B."/>
            <person name="Grillot-Courvalin C."/>
            <person name="Clermont D."/>
            <person name="Rocha E."/>
            <person name="Yoon E.-J."/>
            <person name="Nemec A."/>
            <person name="Walker B."/>
            <person name="Young S.K."/>
            <person name="Zeng Q."/>
            <person name="Gargeya S."/>
            <person name="Fitzgerald M."/>
            <person name="Haas B."/>
            <person name="Abouelleil A."/>
            <person name="Alvarado L."/>
            <person name="Arachchi H.M."/>
            <person name="Berlin A.M."/>
            <person name="Chapman S.B."/>
            <person name="Dewar J."/>
            <person name="Goldberg J."/>
            <person name="Griggs A."/>
            <person name="Gujja S."/>
            <person name="Hansen M."/>
            <person name="Howarth C."/>
            <person name="Imamovic A."/>
            <person name="Larimer J."/>
            <person name="McCowan C."/>
            <person name="Murphy C."/>
            <person name="Neiman D."/>
            <person name="Pearson M."/>
            <person name="Priest M."/>
            <person name="Roberts A."/>
            <person name="Saif S."/>
            <person name="Shea T."/>
            <person name="Sisk P."/>
            <person name="Sykes S."/>
            <person name="Wortman J."/>
            <person name="Nusbaum C."/>
            <person name="Birren B."/>
        </authorList>
    </citation>
    <scope>NUCLEOTIDE SEQUENCE [LARGE SCALE GENOMIC DNA]</scope>
    <source>
        <strain evidence="3 4">CIP 107469</strain>
    </source>
</reference>
<keyword evidence="2" id="KW-0732">Signal</keyword>
<dbReference type="PATRIC" id="fig|1120927.3.peg.3341"/>
<evidence type="ECO:0008006" key="5">
    <source>
        <dbReference type="Google" id="ProtNLM"/>
    </source>
</evidence>
<keyword evidence="4" id="KW-1185">Reference proteome</keyword>
<sequence length="379" mass="44206">MPTMRKTFTQPLVLMVALGMVHTSSWANTSEPQEASPASPPYTIEQAPTPEDSLFYTIPRWIDSAPTVLPEQSDEQIVPSTVVTENQTWVDRQQKLIRNWADDTSQTIDGWFGAKNTETPASATLRVLIDNRWNKHDEYDIKPRIRGKISLPNLEKKLSLVFGDDSLDNELANNVAITNENPPSPDNDKAYDRRQNRDANSSLALRWSDISKRLPFETDFDIGVRSGDDIYLRLKAKKDWALENDFFFHAEQIYRYGVDSENYLRTNLELTHARPNEAFLSDQFSLTYADAQKDDLNWDNYAFRQHQFFQGNRFNYGIYTGGYLDNSDLRLNSWGPFISWRQPLWREWFYVQTDLNYYNDHRADRSHYLSTLLRLEALF</sequence>
<dbReference type="eggNOG" id="ENOG502Z9XM">
    <property type="taxonomic scope" value="Bacteria"/>
</dbReference>
<dbReference type="RefSeq" id="WP_016168433.1">
    <property type="nucleotide sequence ID" value="NZ_JHZG01000002.1"/>
</dbReference>
<feature type="chain" id="PRO_5004470588" description="Selenocysteine synthase" evidence="2">
    <location>
        <begin position="28"/>
        <end position="379"/>
    </location>
</feature>
<name>R9AQ41_9GAMM</name>
<dbReference type="AlphaFoldDB" id="R9AQ41"/>
<dbReference type="EMBL" id="AQFM01000044">
    <property type="protein sequence ID" value="EOR04349.1"/>
    <property type="molecule type" value="Genomic_DNA"/>
</dbReference>
<feature type="signal peptide" evidence="2">
    <location>
        <begin position="1"/>
        <end position="27"/>
    </location>
</feature>
<evidence type="ECO:0000313" key="3">
    <source>
        <dbReference type="EMBL" id="EOR04349.1"/>
    </source>
</evidence>
<evidence type="ECO:0000256" key="2">
    <source>
        <dbReference type="SAM" id="SignalP"/>
    </source>
</evidence>